<keyword evidence="9" id="KW-0732">Signal</keyword>
<comment type="similarity">
    <text evidence="3">Belongs to the peptidase M1 family.</text>
</comment>
<dbReference type="InterPro" id="IPR014782">
    <property type="entry name" value="Peptidase_M1_dom"/>
</dbReference>
<dbReference type="Proteomes" id="UP000192247">
    <property type="component" value="Unassembled WGS sequence"/>
</dbReference>
<keyword evidence="4" id="KW-0645">Protease</keyword>
<gene>
    <name evidence="12" type="ORF">BIW11_08895</name>
</gene>
<evidence type="ECO:0000256" key="6">
    <source>
        <dbReference type="ARBA" id="ARBA00022801"/>
    </source>
</evidence>
<dbReference type="GO" id="GO:0043171">
    <property type="term" value="P:peptide catabolic process"/>
    <property type="evidence" value="ECO:0007669"/>
    <property type="project" value="TreeGrafter"/>
</dbReference>
<feature type="chain" id="PRO_5012190242" evidence="9">
    <location>
        <begin position="24"/>
        <end position="680"/>
    </location>
</feature>
<dbReference type="SUPFAM" id="SSF63737">
    <property type="entry name" value="Leukotriene A4 hydrolase N-terminal domain"/>
    <property type="match status" value="1"/>
</dbReference>
<evidence type="ECO:0000256" key="3">
    <source>
        <dbReference type="ARBA" id="ARBA00010136"/>
    </source>
</evidence>
<comment type="cofactor">
    <cofactor evidence="1">
        <name>Zn(2+)</name>
        <dbReference type="ChEBI" id="CHEBI:29105"/>
    </cofactor>
</comment>
<organism evidence="12 13">
    <name type="scientific">Tropilaelaps mercedesae</name>
    <dbReference type="NCBI Taxonomy" id="418985"/>
    <lineage>
        <taxon>Eukaryota</taxon>
        <taxon>Metazoa</taxon>
        <taxon>Ecdysozoa</taxon>
        <taxon>Arthropoda</taxon>
        <taxon>Chelicerata</taxon>
        <taxon>Arachnida</taxon>
        <taxon>Acari</taxon>
        <taxon>Parasitiformes</taxon>
        <taxon>Mesostigmata</taxon>
        <taxon>Gamasina</taxon>
        <taxon>Dermanyssoidea</taxon>
        <taxon>Laelapidae</taxon>
        <taxon>Tropilaelaps</taxon>
    </lineage>
</organism>
<dbReference type="InterPro" id="IPR001930">
    <property type="entry name" value="Peptidase_M1"/>
</dbReference>
<comment type="subcellular location">
    <subcellularLocation>
        <location evidence="2">Cell membrane</location>
        <topology evidence="2">Lipid-anchor</topology>
        <topology evidence="2">GPI-anchor</topology>
    </subcellularLocation>
</comment>
<dbReference type="InParanoid" id="A0A1V9XMH8"/>
<sequence length="680" mass="76445">MSTMTFRVAVALWACVLLRASDAVEEATCMIRVADYNDVAVVPESYRVLLRTEFKSQGFFSRLIGRKANQKFKGNVTMAFNAVKAAPNMTLHAVNIELSDAEYRKLPRGDWRPLSIAMDPQKQVAVFSPNGGISSGPGEFRCKFKGKMHFGLAEPGLQIVNLTGPDGTQSVGVMSNFLPEGARRVFPCVDFPKYKAKFALSLAVPKNLEVFSNTEQVSEVSLKDDYKMVTFAETPAMSTFALGFVVGKYHSETRNLPGGVQLRVLISHARKDFFGNLKNASDAVQTMLPVLQDYTGTPLPGPAKLDIIGVTAGLRTISTYGLLIVPEDILLSENWNYRQDNSSTPEIRLKGHLAYALAKVWFGADITPEYWDNIWLSEGVSTFLSEMINSRLQPPRTQWIKYDRSPIRRMNILDQINDSPVKFTFVEPDSVMHSSLVRLATQGKASLYLWMLYQFIGDEQFRKGTKLYASKHKGGLVKAKDFAKDFTEATGVPADWLRQIVSYRGSVTLHVDCEQQGNNRILKLRQIYFRKRTLPCPRNDSIWAFPVVVDTEDGKTHHQMVDQPLTTIIVPGVAWKTKWAKLNQLTSYYRVLYSENCLENFGLYKGLGSVKHDYDLRSTAGKISPYEKLMILDDLSYLENLYRRVVVRPDDSEAAKLTDHYDFTRIRNGILQAGEAPAAG</sequence>
<evidence type="ECO:0000256" key="8">
    <source>
        <dbReference type="ARBA" id="ARBA00023049"/>
    </source>
</evidence>
<dbReference type="InterPro" id="IPR045357">
    <property type="entry name" value="Aminopeptidase_N-like_N"/>
</dbReference>
<dbReference type="Pfam" id="PF17900">
    <property type="entry name" value="Peptidase_M1_N"/>
    <property type="match status" value="1"/>
</dbReference>
<keyword evidence="8" id="KW-0482">Metalloprotease</keyword>
<dbReference type="AlphaFoldDB" id="A0A1V9XMH8"/>
<dbReference type="PANTHER" id="PTHR11533">
    <property type="entry name" value="PROTEASE M1 ZINC METALLOPROTEASE"/>
    <property type="match status" value="1"/>
</dbReference>
<protein>
    <submittedName>
        <fullName evidence="12">Puromycin-sensitive aminopeptidase-like</fullName>
    </submittedName>
</protein>
<dbReference type="STRING" id="418985.A0A1V9XMH8"/>
<keyword evidence="12" id="KW-0031">Aminopeptidase</keyword>
<evidence type="ECO:0000256" key="4">
    <source>
        <dbReference type="ARBA" id="ARBA00022670"/>
    </source>
</evidence>
<feature type="domain" description="Aminopeptidase N-like N-terminal" evidence="11">
    <location>
        <begin position="42"/>
        <end position="240"/>
    </location>
</feature>
<evidence type="ECO:0000259" key="10">
    <source>
        <dbReference type="Pfam" id="PF01433"/>
    </source>
</evidence>
<keyword evidence="7" id="KW-0862">Zinc</keyword>
<evidence type="ECO:0000256" key="7">
    <source>
        <dbReference type="ARBA" id="ARBA00022833"/>
    </source>
</evidence>
<dbReference type="SUPFAM" id="SSF55486">
    <property type="entry name" value="Metalloproteases ('zincins'), catalytic domain"/>
    <property type="match status" value="1"/>
</dbReference>
<name>A0A1V9XMH8_9ACAR</name>
<dbReference type="InterPro" id="IPR042097">
    <property type="entry name" value="Aminopeptidase_N-like_N_sf"/>
</dbReference>
<evidence type="ECO:0000259" key="11">
    <source>
        <dbReference type="Pfam" id="PF17900"/>
    </source>
</evidence>
<feature type="signal peptide" evidence="9">
    <location>
        <begin position="1"/>
        <end position="23"/>
    </location>
</feature>
<dbReference type="GO" id="GO:0006508">
    <property type="term" value="P:proteolysis"/>
    <property type="evidence" value="ECO:0007669"/>
    <property type="project" value="UniProtKB-KW"/>
</dbReference>
<dbReference type="GO" id="GO:0070006">
    <property type="term" value="F:metalloaminopeptidase activity"/>
    <property type="evidence" value="ECO:0007669"/>
    <property type="project" value="TreeGrafter"/>
</dbReference>
<proteinExistence type="inferred from homology"/>
<dbReference type="GO" id="GO:0042277">
    <property type="term" value="F:peptide binding"/>
    <property type="evidence" value="ECO:0007669"/>
    <property type="project" value="TreeGrafter"/>
</dbReference>
<dbReference type="InterPro" id="IPR050344">
    <property type="entry name" value="Peptidase_M1_aminopeptidases"/>
</dbReference>
<accession>A0A1V9XMH8</accession>
<dbReference type="GO" id="GO:0005615">
    <property type="term" value="C:extracellular space"/>
    <property type="evidence" value="ECO:0007669"/>
    <property type="project" value="TreeGrafter"/>
</dbReference>
<evidence type="ECO:0000256" key="2">
    <source>
        <dbReference type="ARBA" id="ARBA00004609"/>
    </source>
</evidence>
<dbReference type="Pfam" id="PF01433">
    <property type="entry name" value="Peptidase_M1"/>
    <property type="match status" value="1"/>
</dbReference>
<keyword evidence="5" id="KW-0479">Metal-binding</keyword>
<evidence type="ECO:0000256" key="1">
    <source>
        <dbReference type="ARBA" id="ARBA00001947"/>
    </source>
</evidence>
<dbReference type="PRINTS" id="PR00756">
    <property type="entry name" value="ALADIPTASE"/>
</dbReference>
<evidence type="ECO:0000313" key="12">
    <source>
        <dbReference type="EMBL" id="OQR74697.1"/>
    </source>
</evidence>
<evidence type="ECO:0000256" key="9">
    <source>
        <dbReference type="SAM" id="SignalP"/>
    </source>
</evidence>
<dbReference type="Gene3D" id="1.10.390.10">
    <property type="entry name" value="Neutral Protease Domain 2"/>
    <property type="match status" value="1"/>
</dbReference>
<feature type="domain" description="Peptidase M1 membrane alanine aminopeptidase" evidence="10">
    <location>
        <begin position="283"/>
        <end position="493"/>
    </location>
</feature>
<dbReference type="GO" id="GO:0005737">
    <property type="term" value="C:cytoplasm"/>
    <property type="evidence" value="ECO:0007669"/>
    <property type="project" value="TreeGrafter"/>
</dbReference>
<dbReference type="EMBL" id="MNPL01007550">
    <property type="protein sequence ID" value="OQR74697.1"/>
    <property type="molecule type" value="Genomic_DNA"/>
</dbReference>
<evidence type="ECO:0000256" key="5">
    <source>
        <dbReference type="ARBA" id="ARBA00022723"/>
    </source>
</evidence>
<keyword evidence="13" id="KW-1185">Reference proteome</keyword>
<dbReference type="InterPro" id="IPR027268">
    <property type="entry name" value="Peptidase_M4/M1_CTD_sf"/>
</dbReference>
<dbReference type="PANTHER" id="PTHR11533:SF299">
    <property type="entry name" value="AMINOPEPTIDASE"/>
    <property type="match status" value="1"/>
</dbReference>
<comment type="caution">
    <text evidence="12">The sequence shown here is derived from an EMBL/GenBank/DDBJ whole genome shotgun (WGS) entry which is preliminary data.</text>
</comment>
<evidence type="ECO:0000313" key="13">
    <source>
        <dbReference type="Proteomes" id="UP000192247"/>
    </source>
</evidence>
<dbReference type="GO" id="GO:0005886">
    <property type="term" value="C:plasma membrane"/>
    <property type="evidence" value="ECO:0007669"/>
    <property type="project" value="UniProtKB-SubCell"/>
</dbReference>
<dbReference type="Gene3D" id="2.60.40.1730">
    <property type="entry name" value="tricorn interacting facor f3 domain"/>
    <property type="match status" value="1"/>
</dbReference>
<reference evidence="12 13" key="1">
    <citation type="journal article" date="2017" name="Gigascience">
        <title>Draft genome of the honey bee ectoparasitic mite, Tropilaelaps mercedesae, is shaped by the parasitic life history.</title>
        <authorList>
            <person name="Dong X."/>
            <person name="Armstrong S.D."/>
            <person name="Xia D."/>
            <person name="Makepeace B.L."/>
            <person name="Darby A.C."/>
            <person name="Kadowaki T."/>
        </authorList>
    </citation>
    <scope>NUCLEOTIDE SEQUENCE [LARGE SCALE GENOMIC DNA]</scope>
    <source>
        <strain evidence="12">Wuxi-XJTLU</strain>
    </source>
</reference>
<keyword evidence="6" id="KW-0378">Hydrolase</keyword>
<dbReference type="GO" id="GO:0008270">
    <property type="term" value="F:zinc ion binding"/>
    <property type="evidence" value="ECO:0007669"/>
    <property type="project" value="InterPro"/>
</dbReference>
<dbReference type="OrthoDB" id="6490266at2759"/>